<name>A0ABV5WCP5_9BACI</name>
<accession>A0ABV5WCP5</accession>
<organism evidence="1 2">
    <name type="scientific">Ectobacillus funiculus</name>
    <dbReference type="NCBI Taxonomy" id="137993"/>
    <lineage>
        <taxon>Bacteria</taxon>
        <taxon>Bacillati</taxon>
        <taxon>Bacillota</taxon>
        <taxon>Bacilli</taxon>
        <taxon>Bacillales</taxon>
        <taxon>Bacillaceae</taxon>
        <taxon>Ectobacillus</taxon>
    </lineage>
</organism>
<dbReference type="EMBL" id="JBHMAF010000023">
    <property type="protein sequence ID" value="MFB9758233.1"/>
    <property type="molecule type" value="Genomic_DNA"/>
</dbReference>
<gene>
    <name evidence="1" type="ORF">ACFFMS_06815</name>
</gene>
<protein>
    <submittedName>
        <fullName evidence="1">Uncharacterized protein</fullName>
    </submittedName>
</protein>
<sequence>MQHISVLSKRVNILISGVVLSTGLYGTLPSDKFDDGVTVRLAATQETSVQKYKEPETFSITNVVESDAHAKEVIMKALTRTDIKPRLDDEGGVYGNLFASQPHLVDVILKASKTFSIHPYFLTAVLMQESGNGTSYSLYERNNTSGMRCMSPDSLQAIKQVYPDYGEVGCVRTADHGEYATFSSIEDCIVYTSWLFRNVYANQGLLTVEEIGKVYAPVGDEGDPEGFNGEWTAGVKSKLIQMGVQNF</sequence>
<dbReference type="Gene3D" id="1.10.530.10">
    <property type="match status" value="1"/>
</dbReference>
<reference evidence="1 2" key="1">
    <citation type="submission" date="2024-09" db="EMBL/GenBank/DDBJ databases">
        <authorList>
            <person name="Sun Q."/>
            <person name="Mori K."/>
        </authorList>
    </citation>
    <scope>NUCLEOTIDE SEQUENCE [LARGE SCALE GENOMIC DNA]</scope>
    <source>
        <strain evidence="1 2">JCM 11201</strain>
    </source>
</reference>
<evidence type="ECO:0000313" key="1">
    <source>
        <dbReference type="EMBL" id="MFB9758233.1"/>
    </source>
</evidence>
<comment type="caution">
    <text evidence="1">The sequence shown here is derived from an EMBL/GenBank/DDBJ whole genome shotgun (WGS) entry which is preliminary data.</text>
</comment>
<evidence type="ECO:0000313" key="2">
    <source>
        <dbReference type="Proteomes" id="UP001589609"/>
    </source>
</evidence>
<proteinExistence type="predicted"/>
<keyword evidence="2" id="KW-1185">Reference proteome</keyword>
<dbReference type="Proteomes" id="UP001589609">
    <property type="component" value="Unassembled WGS sequence"/>
</dbReference>
<dbReference type="RefSeq" id="WP_379948497.1">
    <property type="nucleotide sequence ID" value="NZ_JBHMAF010000023.1"/>
</dbReference>